<comment type="similarity">
    <text evidence="1">Belongs to the apolipoprotein L family.</text>
</comment>
<dbReference type="InterPro" id="IPR008405">
    <property type="entry name" value="ApoL"/>
</dbReference>
<dbReference type="PANTHER" id="PTHR14096">
    <property type="entry name" value="APOLIPOPROTEIN L"/>
    <property type="match status" value="1"/>
</dbReference>
<name>A0A9D3P6B3_9TELE</name>
<proteinExistence type="inferred from homology"/>
<evidence type="ECO:0000256" key="1">
    <source>
        <dbReference type="ARBA" id="ARBA00010090"/>
    </source>
</evidence>
<dbReference type="GO" id="GO:0016020">
    <property type="term" value="C:membrane"/>
    <property type="evidence" value="ECO:0007669"/>
    <property type="project" value="TreeGrafter"/>
</dbReference>
<accession>A0A9D3P6B3</accession>
<comment type="caution">
    <text evidence="2">The sequence shown here is derived from an EMBL/GenBank/DDBJ whole genome shotgun (WGS) entry which is preliminary data.</text>
</comment>
<evidence type="ECO:0000313" key="2">
    <source>
        <dbReference type="EMBL" id="KAG7335396.1"/>
    </source>
</evidence>
<dbReference type="EMBL" id="JAHKSW010000002">
    <property type="protein sequence ID" value="KAG7335396.1"/>
    <property type="molecule type" value="Genomic_DNA"/>
</dbReference>
<evidence type="ECO:0000313" key="3">
    <source>
        <dbReference type="Proteomes" id="UP000824219"/>
    </source>
</evidence>
<sequence>MDESFRLNFLFNNKAEDFILIFSERHSRMLQFLSDVDEDAVQLDKMKRGSDISTVAGSSVGFVGVTSGVNTIVTSITEIAVNSHHGTNANNIFSKFKEVQKILDCLDEVASNETPIAVDGLTVVKFGKLAARPVGVGNGIDAIVDGASAVKVLRSEEVIAKAVNLRLQEAKAGRSITKLAVDLPDIGQLAKGTPLALSKTVRAGNIGLNALFIGLDVYSICKDSISPSNGNKNEEAQLIHSRSVLWRSEVKAWEKIHDHLHEGISEFNKNLKILEQHLDF</sequence>
<dbReference type="GO" id="GO:0006869">
    <property type="term" value="P:lipid transport"/>
    <property type="evidence" value="ECO:0007669"/>
    <property type="project" value="InterPro"/>
</dbReference>
<dbReference type="Pfam" id="PF05461">
    <property type="entry name" value="ApoL"/>
    <property type="match status" value="1"/>
</dbReference>
<organism evidence="2 3">
    <name type="scientific">Hemibagrus wyckioides</name>
    <dbReference type="NCBI Taxonomy" id="337641"/>
    <lineage>
        <taxon>Eukaryota</taxon>
        <taxon>Metazoa</taxon>
        <taxon>Chordata</taxon>
        <taxon>Craniata</taxon>
        <taxon>Vertebrata</taxon>
        <taxon>Euteleostomi</taxon>
        <taxon>Actinopterygii</taxon>
        <taxon>Neopterygii</taxon>
        <taxon>Teleostei</taxon>
        <taxon>Ostariophysi</taxon>
        <taxon>Siluriformes</taxon>
        <taxon>Bagridae</taxon>
        <taxon>Hemibagrus</taxon>
    </lineage>
</organism>
<keyword evidence="3" id="KW-1185">Reference proteome</keyword>
<dbReference type="PANTHER" id="PTHR14096:SF57">
    <property type="entry name" value="APOLIPOPROTEIN L4"/>
    <property type="match status" value="1"/>
</dbReference>
<protein>
    <submittedName>
        <fullName evidence="2">Uncharacterized protein</fullName>
    </submittedName>
</protein>
<dbReference type="GO" id="GO:0005576">
    <property type="term" value="C:extracellular region"/>
    <property type="evidence" value="ECO:0007669"/>
    <property type="project" value="InterPro"/>
</dbReference>
<dbReference type="OrthoDB" id="6146578at2759"/>
<dbReference type="AlphaFoldDB" id="A0A9D3P6B3"/>
<dbReference type="Proteomes" id="UP000824219">
    <property type="component" value="Linkage Group LG02"/>
</dbReference>
<dbReference type="GO" id="GO:0042157">
    <property type="term" value="P:lipoprotein metabolic process"/>
    <property type="evidence" value="ECO:0007669"/>
    <property type="project" value="InterPro"/>
</dbReference>
<dbReference type="GO" id="GO:0008289">
    <property type="term" value="F:lipid binding"/>
    <property type="evidence" value="ECO:0007669"/>
    <property type="project" value="InterPro"/>
</dbReference>
<gene>
    <name evidence="2" type="ORF">KOW79_001992</name>
</gene>
<reference evidence="2 3" key="1">
    <citation type="submission" date="2021-06" db="EMBL/GenBank/DDBJ databases">
        <title>Chromosome-level genome assembly of the red-tail catfish (Hemibagrus wyckioides).</title>
        <authorList>
            <person name="Shao F."/>
        </authorList>
    </citation>
    <scope>NUCLEOTIDE SEQUENCE [LARGE SCALE GENOMIC DNA]</scope>
    <source>
        <strain evidence="2">EC202008001</strain>
        <tissue evidence="2">Blood</tissue>
    </source>
</reference>